<evidence type="ECO:0000256" key="1">
    <source>
        <dbReference type="SAM" id="MobiDB-lite"/>
    </source>
</evidence>
<organism evidence="2 3">
    <name type="scientific">Boletus reticuloceps</name>
    <dbReference type="NCBI Taxonomy" id="495285"/>
    <lineage>
        <taxon>Eukaryota</taxon>
        <taxon>Fungi</taxon>
        <taxon>Dikarya</taxon>
        <taxon>Basidiomycota</taxon>
        <taxon>Agaricomycotina</taxon>
        <taxon>Agaricomycetes</taxon>
        <taxon>Agaricomycetidae</taxon>
        <taxon>Boletales</taxon>
        <taxon>Boletineae</taxon>
        <taxon>Boletaceae</taxon>
        <taxon>Boletoideae</taxon>
        <taxon>Boletus</taxon>
    </lineage>
</organism>
<feature type="region of interest" description="Disordered" evidence="1">
    <location>
        <begin position="1"/>
        <end position="20"/>
    </location>
</feature>
<feature type="compositionally biased region" description="Basic and acidic residues" evidence="1">
    <location>
        <begin position="53"/>
        <end position="73"/>
    </location>
</feature>
<dbReference type="Proteomes" id="UP000683000">
    <property type="component" value="Unassembled WGS sequence"/>
</dbReference>
<comment type="caution">
    <text evidence="2">The sequence shown here is derived from an EMBL/GenBank/DDBJ whole genome shotgun (WGS) entry which is preliminary data.</text>
</comment>
<feature type="region of interest" description="Disordered" evidence="1">
    <location>
        <begin position="41"/>
        <end position="73"/>
    </location>
</feature>
<keyword evidence="3" id="KW-1185">Reference proteome</keyword>
<proteinExistence type="predicted"/>
<protein>
    <submittedName>
        <fullName evidence="2">Uncharacterized protein</fullName>
    </submittedName>
</protein>
<gene>
    <name evidence="2" type="ORF">JVT61DRAFT_12270</name>
</gene>
<dbReference type="EMBL" id="JAGFBS010000054">
    <property type="protein sequence ID" value="KAG6370317.1"/>
    <property type="molecule type" value="Genomic_DNA"/>
</dbReference>
<evidence type="ECO:0000313" key="3">
    <source>
        <dbReference type="Proteomes" id="UP000683000"/>
    </source>
</evidence>
<feature type="compositionally biased region" description="Low complexity" evidence="1">
    <location>
        <begin position="8"/>
        <end position="18"/>
    </location>
</feature>
<dbReference type="AlphaFoldDB" id="A0A8I2YEG7"/>
<sequence length="98" mass="10929">MDTKQKSPRAPSPLLRSPVHAAVAPPDLTASAANLELIPMRDMVPTPRHRSRRIDQLARERDDAPTPRSTERDTVRLVTQNRLRRACSRSPCKTPAGI</sequence>
<name>A0A8I2YEG7_9AGAM</name>
<accession>A0A8I2YEG7</accession>
<evidence type="ECO:0000313" key="2">
    <source>
        <dbReference type="EMBL" id="KAG6370317.1"/>
    </source>
</evidence>
<reference evidence="2" key="1">
    <citation type="submission" date="2021-03" db="EMBL/GenBank/DDBJ databases">
        <title>Evolutionary innovations through gain and loss of genes in the ectomycorrhizal Boletales.</title>
        <authorList>
            <person name="Wu G."/>
            <person name="Miyauchi S."/>
            <person name="Morin E."/>
            <person name="Yang Z.-L."/>
            <person name="Xu J."/>
            <person name="Martin F.M."/>
        </authorList>
    </citation>
    <scope>NUCLEOTIDE SEQUENCE</scope>
    <source>
        <strain evidence="2">BR01</strain>
    </source>
</reference>